<evidence type="ECO:0000256" key="2">
    <source>
        <dbReference type="ARBA" id="ARBA00010270"/>
    </source>
</evidence>
<dbReference type="Pfam" id="PF07886">
    <property type="entry name" value="BA14K"/>
    <property type="match status" value="1"/>
</dbReference>
<protein>
    <recommendedName>
        <fullName evidence="3">Lectin-like protein BA14k</fullName>
    </recommendedName>
</protein>
<dbReference type="EMBL" id="JAIFRO010000001">
    <property type="protein sequence ID" value="MBX4335093.1"/>
    <property type="molecule type" value="Genomic_DNA"/>
</dbReference>
<evidence type="ECO:0000256" key="1">
    <source>
        <dbReference type="ARBA" id="ARBA00004167"/>
    </source>
</evidence>
<evidence type="ECO:0000256" key="4">
    <source>
        <dbReference type="ARBA" id="ARBA00022475"/>
    </source>
</evidence>
<keyword evidence="7" id="KW-0732">Signal</keyword>
<sequence>MKKVIKLTVLSAVSIATILTPLETAFADMQFSYGDNLTKRMREMRRNMDSQIEDMRKRMDANFHPRTFSTYPSLEKHHHRIHTSHHHPHHHVEHTRREQTHYHIERKTHSYVERKKTTHRHIHEYITPNIFGDTLTAGIIGLAAGAILGNIFKQPKQQPQVVYQAVPQGQVMYQQVPQKQVIYEMQSKTTYQPLHEPWTHDWLQYCKKKYRSFNSKTGTFRGYDGLNHFCYAPLN</sequence>
<dbReference type="InterPro" id="IPR012413">
    <property type="entry name" value="BA14K"/>
</dbReference>
<comment type="similarity">
    <text evidence="2">Belongs to the BA14k family.</text>
</comment>
<dbReference type="RefSeq" id="WP_220716408.1">
    <property type="nucleotide sequence ID" value="NZ_JAIFRO010000001.1"/>
</dbReference>
<comment type="caution">
    <text evidence="8">The sequence shown here is derived from an EMBL/GenBank/DDBJ whole genome shotgun (WGS) entry which is preliminary data.</text>
</comment>
<keyword evidence="4" id="KW-0472">Membrane</keyword>
<name>A0ABS7I694_9HYPH</name>
<feature type="signal peptide" evidence="7">
    <location>
        <begin position="1"/>
        <end position="27"/>
    </location>
</feature>
<evidence type="ECO:0000256" key="7">
    <source>
        <dbReference type="SAM" id="SignalP"/>
    </source>
</evidence>
<keyword evidence="5" id="KW-0430">Lectin</keyword>
<evidence type="ECO:0000313" key="9">
    <source>
        <dbReference type="Proteomes" id="UP000746918"/>
    </source>
</evidence>
<evidence type="ECO:0000256" key="5">
    <source>
        <dbReference type="ARBA" id="ARBA00022734"/>
    </source>
</evidence>
<gene>
    <name evidence="8" type="ORF">K3248_00415</name>
</gene>
<dbReference type="Proteomes" id="UP000746918">
    <property type="component" value="Unassembled WGS sequence"/>
</dbReference>
<evidence type="ECO:0000313" key="8">
    <source>
        <dbReference type="EMBL" id="MBX4335093.1"/>
    </source>
</evidence>
<keyword evidence="9" id="KW-1185">Reference proteome</keyword>
<comment type="function">
    <text evidence="6">Has immunoglobulin-binding and hemagglutination properties, and can bind to mannose. Essential for virulence. May be involved in LPS biosynthesis or polysaccharide transport.</text>
</comment>
<accession>A0ABS7I694</accession>
<feature type="chain" id="PRO_5047252501" description="Lectin-like protein BA14k" evidence="7">
    <location>
        <begin position="28"/>
        <end position="235"/>
    </location>
</feature>
<organism evidence="8 9">
    <name type="scientific">Bartonella raoultii</name>
    <dbReference type="NCBI Taxonomy" id="1457020"/>
    <lineage>
        <taxon>Bacteria</taxon>
        <taxon>Pseudomonadati</taxon>
        <taxon>Pseudomonadota</taxon>
        <taxon>Alphaproteobacteria</taxon>
        <taxon>Hyphomicrobiales</taxon>
        <taxon>Bartonellaceae</taxon>
        <taxon>Bartonella</taxon>
    </lineage>
</organism>
<comment type="subcellular location">
    <subcellularLocation>
        <location evidence="1">Membrane</location>
        <topology evidence="1">Single-pass membrane protein</topology>
    </subcellularLocation>
</comment>
<keyword evidence="4" id="KW-1003">Cell membrane</keyword>
<proteinExistence type="inferred from homology"/>
<reference evidence="8 9" key="1">
    <citation type="submission" date="2021-08" db="EMBL/GenBank/DDBJ databases">
        <title>Bartonella raoulti 094 sp. nov.</title>
        <authorList>
            <person name="Zgheib R."/>
            <person name="Hammoud A."/>
        </authorList>
    </citation>
    <scope>NUCLEOTIDE SEQUENCE [LARGE SCALE GENOMIC DNA]</scope>
    <source>
        <strain evidence="8 9">094</strain>
    </source>
</reference>
<evidence type="ECO:0000256" key="6">
    <source>
        <dbReference type="ARBA" id="ARBA00025321"/>
    </source>
</evidence>
<evidence type="ECO:0000256" key="3">
    <source>
        <dbReference type="ARBA" id="ARBA00020552"/>
    </source>
</evidence>